<organism evidence="6 7">
    <name type="scientific">Paraglomus occultum</name>
    <dbReference type="NCBI Taxonomy" id="144539"/>
    <lineage>
        <taxon>Eukaryota</taxon>
        <taxon>Fungi</taxon>
        <taxon>Fungi incertae sedis</taxon>
        <taxon>Mucoromycota</taxon>
        <taxon>Glomeromycotina</taxon>
        <taxon>Glomeromycetes</taxon>
        <taxon>Paraglomerales</taxon>
        <taxon>Paraglomeraceae</taxon>
        <taxon>Paraglomus</taxon>
    </lineage>
</organism>
<evidence type="ECO:0000256" key="4">
    <source>
        <dbReference type="RuleBase" id="RU000461"/>
    </source>
</evidence>
<dbReference type="SUPFAM" id="SSF48264">
    <property type="entry name" value="Cytochrome P450"/>
    <property type="match status" value="1"/>
</dbReference>
<accession>A0A9N9D463</accession>
<dbReference type="AlphaFoldDB" id="A0A9N9D463"/>
<keyword evidence="2 3" id="KW-0408">Iron</keyword>
<dbReference type="PANTHER" id="PTHR24301">
    <property type="entry name" value="THROMBOXANE-A SYNTHASE"/>
    <property type="match status" value="1"/>
</dbReference>
<dbReference type="Proteomes" id="UP000789572">
    <property type="component" value="Unassembled WGS sequence"/>
</dbReference>
<dbReference type="InterPro" id="IPR001128">
    <property type="entry name" value="Cyt_P450"/>
</dbReference>
<dbReference type="PROSITE" id="PS00086">
    <property type="entry name" value="CYTOCHROME_P450"/>
    <property type="match status" value="1"/>
</dbReference>
<dbReference type="GO" id="GO:0005506">
    <property type="term" value="F:iron ion binding"/>
    <property type="evidence" value="ECO:0007669"/>
    <property type="project" value="InterPro"/>
</dbReference>
<keyword evidence="3 4" id="KW-0349">Heme</keyword>
<comment type="caution">
    <text evidence="6">The sequence shown here is derived from an EMBL/GenBank/DDBJ whole genome shotgun (WGS) entry which is preliminary data.</text>
</comment>
<protein>
    <submittedName>
        <fullName evidence="6">2939_t:CDS:1</fullName>
    </submittedName>
</protein>
<keyword evidence="5" id="KW-1133">Transmembrane helix</keyword>
<comment type="similarity">
    <text evidence="4">Belongs to the cytochrome P450 family.</text>
</comment>
<dbReference type="GO" id="GO:0016705">
    <property type="term" value="F:oxidoreductase activity, acting on paired donors, with incorporation or reduction of molecular oxygen"/>
    <property type="evidence" value="ECO:0007669"/>
    <property type="project" value="InterPro"/>
</dbReference>
<dbReference type="Pfam" id="PF00067">
    <property type="entry name" value="p450"/>
    <property type="match status" value="2"/>
</dbReference>
<evidence type="ECO:0000313" key="6">
    <source>
        <dbReference type="EMBL" id="CAG8626273.1"/>
    </source>
</evidence>
<dbReference type="Gene3D" id="1.10.630.10">
    <property type="entry name" value="Cytochrome P450"/>
    <property type="match status" value="1"/>
</dbReference>
<dbReference type="GO" id="GO:0020037">
    <property type="term" value="F:heme binding"/>
    <property type="evidence" value="ECO:0007669"/>
    <property type="project" value="InterPro"/>
</dbReference>
<feature type="transmembrane region" description="Helical" evidence="5">
    <location>
        <begin position="7"/>
        <end position="27"/>
    </location>
</feature>
<keyword evidence="5" id="KW-0812">Transmembrane</keyword>
<evidence type="ECO:0000256" key="2">
    <source>
        <dbReference type="ARBA" id="ARBA00023004"/>
    </source>
</evidence>
<sequence>SSRLLDVLALLVIVFVLYTIKFYVSYFNRDNALPGPLPLPIVGNLLQYAMYGDMVLWADALRKKYGDLWELYMGSERHIWISRADLVDKLFSTSTKSNFKYRMKGNRALAEIKLLDHGLFLNRDLNLWAFNRKMTKLVMTSKEFSEYVIKIVPKMVNEMETYWTKLGYIEDARQNDLNDNSNTRATVSNVKIINLPDWFHALTLDDILYISTSRYGCALASLLLSHSPNSEIPYSPETMNYAKEFRNSWTKFMETVNTAIFTPGLLMPGNPIGLIKRREHMKNFQWLTNNLLSMIREKRAEIENEVNDDKSKTDYDILTLLLVANTPRGSTMKRGSDETDKPMSDDEIRGLLLEILIGSVESSASLMCFVIYLVCRNPEVKKKIREEVDPLFKDNPNGILQLDDVNNKLDYLEAVLKEASRFYPALPINHRIASQDDEIGGYKWKAGTQFMIDVIGIQNHRAHWSNPEEFKPERFLSQSKDIVPNSIQTFGGGLRTCPGRQYGLLFTKIVLASLYNRYDIELANENEKPATASKITLYCHQLRVKLKKRSVI</sequence>
<dbReference type="EMBL" id="CAJVPJ010002645">
    <property type="protein sequence ID" value="CAG8626273.1"/>
    <property type="molecule type" value="Genomic_DNA"/>
</dbReference>
<keyword evidence="7" id="KW-1185">Reference proteome</keyword>
<keyword evidence="5" id="KW-0472">Membrane</keyword>
<reference evidence="6" key="1">
    <citation type="submission" date="2021-06" db="EMBL/GenBank/DDBJ databases">
        <authorList>
            <person name="Kallberg Y."/>
            <person name="Tangrot J."/>
            <person name="Rosling A."/>
        </authorList>
    </citation>
    <scope>NUCLEOTIDE SEQUENCE</scope>
    <source>
        <strain evidence="6">IA702</strain>
    </source>
</reference>
<comment type="cofactor">
    <cofactor evidence="3">
        <name>heme</name>
        <dbReference type="ChEBI" id="CHEBI:30413"/>
    </cofactor>
</comment>
<evidence type="ECO:0000313" key="7">
    <source>
        <dbReference type="Proteomes" id="UP000789572"/>
    </source>
</evidence>
<evidence type="ECO:0000256" key="1">
    <source>
        <dbReference type="ARBA" id="ARBA00022723"/>
    </source>
</evidence>
<dbReference type="InterPro" id="IPR017972">
    <property type="entry name" value="Cyt_P450_CS"/>
</dbReference>
<dbReference type="GO" id="GO:0004497">
    <property type="term" value="F:monooxygenase activity"/>
    <property type="evidence" value="ECO:0007669"/>
    <property type="project" value="UniProtKB-KW"/>
</dbReference>
<feature type="binding site" description="axial binding residue" evidence="3">
    <location>
        <position position="497"/>
    </location>
    <ligand>
        <name>heme</name>
        <dbReference type="ChEBI" id="CHEBI:30413"/>
    </ligand>
    <ligandPart>
        <name>Fe</name>
        <dbReference type="ChEBI" id="CHEBI:18248"/>
    </ligandPart>
</feature>
<gene>
    <name evidence="6" type="ORF">POCULU_LOCUS8662</name>
</gene>
<keyword evidence="4" id="KW-0560">Oxidoreductase</keyword>
<dbReference type="InterPro" id="IPR036396">
    <property type="entry name" value="Cyt_P450_sf"/>
</dbReference>
<evidence type="ECO:0000256" key="3">
    <source>
        <dbReference type="PIRSR" id="PIRSR602401-1"/>
    </source>
</evidence>
<proteinExistence type="inferred from homology"/>
<name>A0A9N9D463_9GLOM</name>
<keyword evidence="1 3" id="KW-0479">Metal-binding</keyword>
<feature type="non-terminal residue" evidence="6">
    <location>
        <position position="552"/>
    </location>
</feature>
<dbReference type="PANTHER" id="PTHR24301:SF2">
    <property type="entry name" value="THROMBOXANE-A SYNTHASE"/>
    <property type="match status" value="1"/>
</dbReference>
<keyword evidence="4" id="KW-0503">Monooxygenase</keyword>
<dbReference type="PRINTS" id="PR00463">
    <property type="entry name" value="EP450I"/>
</dbReference>
<evidence type="ECO:0000256" key="5">
    <source>
        <dbReference type="SAM" id="Phobius"/>
    </source>
</evidence>
<dbReference type="OrthoDB" id="1470350at2759"/>
<dbReference type="InterPro" id="IPR002401">
    <property type="entry name" value="Cyt_P450_E_grp-I"/>
</dbReference>